<keyword evidence="3" id="KW-1185">Reference proteome</keyword>
<evidence type="ECO:0000313" key="2">
    <source>
        <dbReference type="EMBL" id="TNN19520.1"/>
    </source>
</evidence>
<organism evidence="2 3">
    <name type="scientific">Schistosoma japonicum</name>
    <name type="common">Blood fluke</name>
    <dbReference type="NCBI Taxonomy" id="6182"/>
    <lineage>
        <taxon>Eukaryota</taxon>
        <taxon>Metazoa</taxon>
        <taxon>Spiralia</taxon>
        <taxon>Lophotrochozoa</taxon>
        <taxon>Platyhelminthes</taxon>
        <taxon>Trematoda</taxon>
        <taxon>Digenea</taxon>
        <taxon>Strigeidida</taxon>
        <taxon>Schistosomatoidea</taxon>
        <taxon>Schistosomatidae</taxon>
        <taxon>Schistosoma</taxon>
    </lineage>
</organism>
<evidence type="ECO:0000313" key="3">
    <source>
        <dbReference type="Proteomes" id="UP000311919"/>
    </source>
</evidence>
<comment type="caution">
    <text evidence="2">The sequence shown here is derived from an EMBL/GenBank/DDBJ whole genome shotgun (WGS) entry which is preliminary data.</text>
</comment>
<keyword evidence="1" id="KW-0175">Coiled coil</keyword>
<reference evidence="2 3" key="1">
    <citation type="submission" date="2019-03" db="EMBL/GenBank/DDBJ databases">
        <title>An improved genome assembly of the fluke Schistosoma japonicum.</title>
        <authorList>
            <person name="Hu W."/>
            <person name="Luo F."/>
            <person name="Yin M."/>
            <person name="Mo X."/>
            <person name="Sun C."/>
            <person name="Wu Q."/>
            <person name="Zhu B."/>
            <person name="Xiang M."/>
            <person name="Wang J."/>
            <person name="Wang Y."/>
            <person name="Zhang T."/>
            <person name="Xu B."/>
            <person name="Zheng H."/>
            <person name="Feng Z."/>
        </authorList>
    </citation>
    <scope>NUCLEOTIDE SEQUENCE [LARGE SCALE GENOMIC DNA]</scope>
    <source>
        <strain evidence="2">HuSjv2</strain>
        <tissue evidence="2">Worms</tissue>
    </source>
</reference>
<dbReference type="EMBL" id="SKCS01000049">
    <property type="protein sequence ID" value="TNN19520.1"/>
    <property type="molecule type" value="Genomic_DNA"/>
</dbReference>
<dbReference type="AlphaFoldDB" id="A0A4Z2DTM8"/>
<proteinExistence type="predicted"/>
<sequence>MTVYFIASANYNTFISTNFRSQNLILARSQSVLREERERMNREQEELSRELANVKRCQRSHIPIPNNENYSVPDCPKHRIFNKQDGDFMLPIPEPSRVKRVRICSATHSSRLPRLNIPRHTVNVPIKRSKEPEIETNKLIKGMAYAKQNANKQALNQTTKLPK</sequence>
<accession>A0A4Z2DTM8</accession>
<protein>
    <submittedName>
        <fullName evidence="2">Tafazzin isoform 2</fullName>
    </submittedName>
</protein>
<dbReference type="Proteomes" id="UP000311919">
    <property type="component" value="Unassembled WGS sequence"/>
</dbReference>
<name>A0A4Z2DTM8_SCHJA</name>
<dbReference type="OrthoDB" id="6248250at2759"/>
<feature type="coiled-coil region" evidence="1">
    <location>
        <begin position="26"/>
        <end position="60"/>
    </location>
</feature>
<gene>
    <name evidence="2" type="ORF">EWB00_008742</name>
</gene>
<evidence type="ECO:0000256" key="1">
    <source>
        <dbReference type="SAM" id="Coils"/>
    </source>
</evidence>